<protein>
    <submittedName>
        <fullName evidence="1">Uncharacterized protein</fullName>
    </submittedName>
</protein>
<organism evidence="1 2">
    <name type="scientific">Corynebacterium stationis</name>
    <dbReference type="NCBI Taxonomy" id="1705"/>
    <lineage>
        <taxon>Bacteria</taxon>
        <taxon>Bacillati</taxon>
        <taxon>Actinomycetota</taxon>
        <taxon>Actinomycetes</taxon>
        <taxon>Mycobacteriales</taxon>
        <taxon>Corynebacteriaceae</taxon>
        <taxon>Corynebacterium</taxon>
    </lineage>
</organism>
<dbReference type="RefSeq" id="WP_066839492.1">
    <property type="nucleotide sequence ID" value="NZ_LSTQ01000012.1"/>
</dbReference>
<accession>A0A177INW5</accession>
<dbReference type="EMBL" id="LSTQ01000012">
    <property type="protein sequence ID" value="OAH29695.1"/>
    <property type="molecule type" value="Genomic_DNA"/>
</dbReference>
<proteinExistence type="predicted"/>
<sequence length="249" mass="28336">MTVEILTTQFIAKPEDLDRAYALYEKRIAQAEAKLLAYLPKPLPSDDEFELWSLRTQAVYDQLDSPLQWHLYELNALVEFDEEKVDDDELREKFFFEDIREPTAFPGTLIGSFAMNLRRKPRTKSDIAAGQEDVKPLTYVTVAFFAAPEKAGIIPELFSDFVEATDPIVHGGAPTEADVAEKPNYAGPLWMQAAQSELDMTGDRIPYGSKRLWLGCILIDYDAEKLREHLPESLDPNNFVLAELYPEPF</sequence>
<evidence type="ECO:0000313" key="2">
    <source>
        <dbReference type="Proteomes" id="UP000076947"/>
    </source>
</evidence>
<dbReference type="AlphaFoldDB" id="A0A177INW5"/>
<reference evidence="2" key="1">
    <citation type="submission" date="2016-02" db="EMBL/GenBank/DDBJ databases">
        <authorList>
            <person name="Kaur G."/>
            <person name="Nair G.R."/>
            <person name="Mayilraj S."/>
        </authorList>
    </citation>
    <scope>NUCLEOTIDE SEQUENCE [LARGE SCALE GENOMIC DNA]</scope>
    <source>
        <strain evidence="2">GA-15</strain>
    </source>
</reference>
<comment type="caution">
    <text evidence="1">The sequence shown here is derived from an EMBL/GenBank/DDBJ whole genome shotgun (WGS) entry which is preliminary data.</text>
</comment>
<evidence type="ECO:0000313" key="1">
    <source>
        <dbReference type="EMBL" id="OAH29695.1"/>
    </source>
</evidence>
<dbReference type="Proteomes" id="UP000076947">
    <property type="component" value="Unassembled WGS sequence"/>
</dbReference>
<name>A0A177INW5_9CORY</name>
<keyword evidence="2" id="KW-1185">Reference proteome</keyword>
<dbReference type="OrthoDB" id="4401429at2"/>
<gene>
    <name evidence="1" type="ORF">AYJ05_09890</name>
</gene>